<dbReference type="Proteomes" id="UP000813444">
    <property type="component" value="Unassembled WGS sequence"/>
</dbReference>
<evidence type="ECO:0000313" key="2">
    <source>
        <dbReference type="Proteomes" id="UP000813444"/>
    </source>
</evidence>
<keyword evidence="2" id="KW-1185">Reference proteome</keyword>
<proteinExistence type="predicted"/>
<dbReference type="EMBL" id="JAGPNK010000005">
    <property type="protein sequence ID" value="KAH7320925.1"/>
    <property type="molecule type" value="Genomic_DNA"/>
</dbReference>
<evidence type="ECO:0000313" key="1">
    <source>
        <dbReference type="EMBL" id="KAH7320925.1"/>
    </source>
</evidence>
<name>A0A8K0SSQ6_9HYPO</name>
<sequence>MAMQCALTINGPWAIGTLLTYGTAQPFVKMRVPPTGCRNQIIASIHPSIAQSHVYVLYINRFVMCRQYVCVYIASVACACSSSG</sequence>
<dbReference type="AlphaFoldDB" id="A0A8K0SSQ6"/>
<comment type="caution">
    <text evidence="1">The sequence shown here is derived from an EMBL/GenBank/DDBJ whole genome shotgun (WGS) entry which is preliminary data.</text>
</comment>
<protein>
    <submittedName>
        <fullName evidence="1">Uncharacterized protein</fullName>
    </submittedName>
</protein>
<accession>A0A8K0SSQ6</accession>
<organism evidence="1 2">
    <name type="scientific">Stachybotrys elegans</name>
    <dbReference type="NCBI Taxonomy" id="80388"/>
    <lineage>
        <taxon>Eukaryota</taxon>
        <taxon>Fungi</taxon>
        <taxon>Dikarya</taxon>
        <taxon>Ascomycota</taxon>
        <taxon>Pezizomycotina</taxon>
        <taxon>Sordariomycetes</taxon>
        <taxon>Hypocreomycetidae</taxon>
        <taxon>Hypocreales</taxon>
        <taxon>Stachybotryaceae</taxon>
        <taxon>Stachybotrys</taxon>
    </lineage>
</organism>
<gene>
    <name evidence="1" type="ORF">B0I35DRAFT_428132</name>
</gene>
<reference evidence="1" key="1">
    <citation type="journal article" date="2021" name="Nat. Commun.">
        <title>Genetic determinants of endophytism in the Arabidopsis root mycobiome.</title>
        <authorList>
            <person name="Mesny F."/>
            <person name="Miyauchi S."/>
            <person name="Thiergart T."/>
            <person name="Pickel B."/>
            <person name="Atanasova L."/>
            <person name="Karlsson M."/>
            <person name="Huettel B."/>
            <person name="Barry K.W."/>
            <person name="Haridas S."/>
            <person name="Chen C."/>
            <person name="Bauer D."/>
            <person name="Andreopoulos W."/>
            <person name="Pangilinan J."/>
            <person name="LaButti K."/>
            <person name="Riley R."/>
            <person name="Lipzen A."/>
            <person name="Clum A."/>
            <person name="Drula E."/>
            <person name="Henrissat B."/>
            <person name="Kohler A."/>
            <person name="Grigoriev I.V."/>
            <person name="Martin F.M."/>
            <person name="Hacquard S."/>
        </authorList>
    </citation>
    <scope>NUCLEOTIDE SEQUENCE</scope>
    <source>
        <strain evidence="1">MPI-CAGE-CH-0235</strain>
    </source>
</reference>